<feature type="region of interest" description="Disordered" evidence="1">
    <location>
        <begin position="76"/>
        <end position="105"/>
    </location>
</feature>
<gene>
    <name evidence="2" type="ORF">RhiirC2_779215</name>
</gene>
<evidence type="ECO:0000313" key="2">
    <source>
        <dbReference type="EMBL" id="PKK70810.1"/>
    </source>
</evidence>
<evidence type="ECO:0000313" key="3">
    <source>
        <dbReference type="Proteomes" id="UP000233469"/>
    </source>
</evidence>
<dbReference type="AlphaFoldDB" id="A0A2N1NAH7"/>
<organism evidence="2 3">
    <name type="scientific">Rhizophagus irregularis</name>
    <dbReference type="NCBI Taxonomy" id="588596"/>
    <lineage>
        <taxon>Eukaryota</taxon>
        <taxon>Fungi</taxon>
        <taxon>Fungi incertae sedis</taxon>
        <taxon>Mucoromycota</taxon>
        <taxon>Glomeromycotina</taxon>
        <taxon>Glomeromycetes</taxon>
        <taxon>Glomerales</taxon>
        <taxon>Glomeraceae</taxon>
        <taxon>Rhizophagus</taxon>
    </lineage>
</organism>
<sequence length="146" mass="16352">MMMELSKSISEIKNEIKEKVGNRSHYNGRGNRLPIVAIHQPQPAQFNQPVNTNGVNNLNTNNNDLIALLVQHCASSEGKDMEPNGNPSRNEAYSAEKSNKSIPGPVMIENDQQLQQSVEDINKAKINLTQWSKILNIHRHESSLDN</sequence>
<proteinExistence type="predicted"/>
<dbReference type="EMBL" id="LLXL01000578">
    <property type="protein sequence ID" value="PKK70810.1"/>
    <property type="molecule type" value="Genomic_DNA"/>
</dbReference>
<evidence type="ECO:0000256" key="1">
    <source>
        <dbReference type="SAM" id="MobiDB-lite"/>
    </source>
</evidence>
<reference evidence="2 3" key="1">
    <citation type="submission" date="2016-04" db="EMBL/GenBank/DDBJ databases">
        <title>Genome analyses suggest a sexual origin of heterokaryosis in a supposedly ancient asexual fungus.</title>
        <authorList>
            <person name="Ropars J."/>
            <person name="Sedzielewska K."/>
            <person name="Noel J."/>
            <person name="Charron P."/>
            <person name="Farinelli L."/>
            <person name="Marton T."/>
            <person name="Kruger M."/>
            <person name="Pelin A."/>
            <person name="Brachmann A."/>
            <person name="Corradi N."/>
        </authorList>
    </citation>
    <scope>NUCLEOTIDE SEQUENCE [LARGE SCALE GENOMIC DNA]</scope>
    <source>
        <strain evidence="2 3">C2</strain>
    </source>
</reference>
<protein>
    <submittedName>
        <fullName evidence="2">Uncharacterized protein</fullName>
    </submittedName>
</protein>
<accession>A0A2N1NAH7</accession>
<name>A0A2N1NAH7_9GLOM</name>
<dbReference type="Proteomes" id="UP000233469">
    <property type="component" value="Unassembled WGS sequence"/>
</dbReference>
<comment type="caution">
    <text evidence="2">The sequence shown here is derived from an EMBL/GenBank/DDBJ whole genome shotgun (WGS) entry which is preliminary data.</text>
</comment>
<reference evidence="2 3" key="2">
    <citation type="submission" date="2017-10" db="EMBL/GenBank/DDBJ databases">
        <title>Extensive intraspecific genome diversity in a model arbuscular mycorrhizal fungus.</title>
        <authorList>
            <person name="Chen E.C.H."/>
            <person name="Morin E."/>
            <person name="Baudet D."/>
            <person name="Noel J."/>
            <person name="Ndikumana S."/>
            <person name="Charron P."/>
            <person name="St-Onge C."/>
            <person name="Giorgi J."/>
            <person name="Grigoriev I.V."/>
            <person name="Roux C."/>
            <person name="Martin F.M."/>
            <person name="Corradi N."/>
        </authorList>
    </citation>
    <scope>NUCLEOTIDE SEQUENCE [LARGE SCALE GENOMIC DNA]</scope>
    <source>
        <strain evidence="2 3">C2</strain>
    </source>
</reference>